<accession>A0A655W0U4</accession>
<evidence type="ECO:0000313" key="1">
    <source>
        <dbReference type="EMBL" id="CSA39855.1"/>
    </source>
</evidence>
<reference evidence="1 2" key="1">
    <citation type="submission" date="2015-07" db="EMBL/GenBank/DDBJ databases">
        <authorList>
            <consortium name="Pathogen Informatics"/>
        </authorList>
    </citation>
    <scope>NUCLEOTIDE SEQUENCE [LARGE SCALE GENOMIC DNA]</scope>
    <source>
        <strain evidence="1 2">A51</strain>
    </source>
</reference>
<name>A0A655W0U4_VIBCL</name>
<proteinExistence type="predicted"/>
<protein>
    <submittedName>
        <fullName evidence="1">Uncharacterized protein</fullName>
    </submittedName>
</protein>
<dbReference type="Proteomes" id="UP000044806">
    <property type="component" value="Unassembled WGS sequence"/>
</dbReference>
<dbReference type="AlphaFoldDB" id="A0A655W0U4"/>
<sequence length="115" mass="12542">MSSSHKNPAMRYTPSLGYETGVNASARPLHPDTRPATALIHCDNLAHGLARLITRGAPDTMGHRAARFGLQTGLNRAHSAIDSVQMKANWRCVDVQKSVIDNAIRRSAKARWAVT</sequence>
<evidence type="ECO:0000313" key="2">
    <source>
        <dbReference type="Proteomes" id="UP000044806"/>
    </source>
</evidence>
<gene>
    <name evidence="1" type="ORF">ERS013165_01490</name>
</gene>
<organism evidence="1 2">
    <name type="scientific">Vibrio cholerae</name>
    <dbReference type="NCBI Taxonomy" id="666"/>
    <lineage>
        <taxon>Bacteria</taxon>
        <taxon>Pseudomonadati</taxon>
        <taxon>Pseudomonadota</taxon>
        <taxon>Gammaproteobacteria</taxon>
        <taxon>Vibrionales</taxon>
        <taxon>Vibrionaceae</taxon>
        <taxon>Vibrio</taxon>
    </lineage>
</organism>
<dbReference type="EMBL" id="CWOW01000006">
    <property type="protein sequence ID" value="CSA39855.1"/>
    <property type="molecule type" value="Genomic_DNA"/>
</dbReference>